<proteinExistence type="predicted"/>
<sequence length="94" mass="10021">MKLVVVEGCQVPLEGPYEPWRCPVRRSQAPSSWLLVLAALGVGGTEFGNLEKKTDVAVCRCLCGLSQSGVGPGIDTDIISVYRAALPTLLTSFQ</sequence>
<reference evidence="1 2" key="1">
    <citation type="submission" date="2019-05" db="EMBL/GenBank/DDBJ databases">
        <title>Another draft genome of Portunus trituberculatus and its Hox gene families provides insights of decapod evolution.</title>
        <authorList>
            <person name="Jeong J.-H."/>
            <person name="Song I."/>
            <person name="Kim S."/>
            <person name="Choi T."/>
            <person name="Kim D."/>
            <person name="Ryu S."/>
            <person name="Kim W."/>
        </authorList>
    </citation>
    <scope>NUCLEOTIDE SEQUENCE [LARGE SCALE GENOMIC DNA]</scope>
    <source>
        <tissue evidence="1">Muscle</tissue>
    </source>
</reference>
<dbReference type="EMBL" id="VSRR010039113">
    <property type="protein sequence ID" value="MPC74533.1"/>
    <property type="molecule type" value="Genomic_DNA"/>
</dbReference>
<keyword evidence="2" id="KW-1185">Reference proteome</keyword>
<evidence type="ECO:0000313" key="2">
    <source>
        <dbReference type="Proteomes" id="UP000324222"/>
    </source>
</evidence>
<gene>
    <name evidence="1" type="ORF">E2C01_068893</name>
</gene>
<dbReference type="AlphaFoldDB" id="A0A5B7HX55"/>
<comment type="caution">
    <text evidence="1">The sequence shown here is derived from an EMBL/GenBank/DDBJ whole genome shotgun (WGS) entry which is preliminary data.</text>
</comment>
<organism evidence="1 2">
    <name type="scientific">Portunus trituberculatus</name>
    <name type="common">Swimming crab</name>
    <name type="synonym">Neptunus trituberculatus</name>
    <dbReference type="NCBI Taxonomy" id="210409"/>
    <lineage>
        <taxon>Eukaryota</taxon>
        <taxon>Metazoa</taxon>
        <taxon>Ecdysozoa</taxon>
        <taxon>Arthropoda</taxon>
        <taxon>Crustacea</taxon>
        <taxon>Multicrustacea</taxon>
        <taxon>Malacostraca</taxon>
        <taxon>Eumalacostraca</taxon>
        <taxon>Eucarida</taxon>
        <taxon>Decapoda</taxon>
        <taxon>Pleocyemata</taxon>
        <taxon>Brachyura</taxon>
        <taxon>Eubrachyura</taxon>
        <taxon>Portunoidea</taxon>
        <taxon>Portunidae</taxon>
        <taxon>Portuninae</taxon>
        <taxon>Portunus</taxon>
    </lineage>
</organism>
<dbReference type="Proteomes" id="UP000324222">
    <property type="component" value="Unassembled WGS sequence"/>
</dbReference>
<accession>A0A5B7HX55</accession>
<evidence type="ECO:0000313" key="1">
    <source>
        <dbReference type="EMBL" id="MPC74533.1"/>
    </source>
</evidence>
<name>A0A5B7HX55_PORTR</name>
<protein>
    <submittedName>
        <fullName evidence="1">Uncharacterized protein</fullName>
    </submittedName>
</protein>